<dbReference type="Proteomes" id="UP000315750">
    <property type="component" value="Chromosome"/>
</dbReference>
<dbReference type="EMBL" id="CP036278">
    <property type="protein sequence ID" value="QDU58325.1"/>
    <property type="molecule type" value="Genomic_DNA"/>
</dbReference>
<dbReference type="AlphaFoldDB" id="A0A518AUE9"/>
<reference evidence="1 2" key="1">
    <citation type="submission" date="2019-02" db="EMBL/GenBank/DDBJ databases">
        <title>Deep-cultivation of Planctomycetes and their phenomic and genomic characterization uncovers novel biology.</title>
        <authorList>
            <person name="Wiegand S."/>
            <person name="Jogler M."/>
            <person name="Boedeker C."/>
            <person name="Pinto D."/>
            <person name="Vollmers J."/>
            <person name="Rivas-Marin E."/>
            <person name="Kohn T."/>
            <person name="Peeters S.H."/>
            <person name="Heuer A."/>
            <person name="Rast P."/>
            <person name="Oberbeckmann S."/>
            <person name="Bunk B."/>
            <person name="Jeske O."/>
            <person name="Meyerdierks A."/>
            <person name="Storesund J.E."/>
            <person name="Kallscheuer N."/>
            <person name="Luecker S."/>
            <person name="Lage O.M."/>
            <person name="Pohl T."/>
            <person name="Merkel B.J."/>
            <person name="Hornburger P."/>
            <person name="Mueller R.-W."/>
            <person name="Bruemmer F."/>
            <person name="Labrenz M."/>
            <person name="Spormann A.M."/>
            <person name="Op den Camp H."/>
            <person name="Overmann J."/>
            <person name="Amann R."/>
            <person name="Jetten M.S.M."/>
            <person name="Mascher T."/>
            <person name="Medema M.H."/>
            <person name="Devos D.P."/>
            <person name="Kaster A.-K."/>
            <person name="Ovreas L."/>
            <person name="Rohde M."/>
            <person name="Galperin M.Y."/>
            <person name="Jogler C."/>
        </authorList>
    </citation>
    <scope>NUCLEOTIDE SEQUENCE [LARGE SCALE GENOMIC DNA]</scope>
    <source>
        <strain evidence="1 2">Pan181</strain>
    </source>
</reference>
<gene>
    <name evidence="1" type="ORF">Pan181_45590</name>
</gene>
<proteinExistence type="predicted"/>
<organism evidence="1 2">
    <name type="scientific">Aeoliella mucimassa</name>
    <dbReference type="NCBI Taxonomy" id="2527972"/>
    <lineage>
        <taxon>Bacteria</taxon>
        <taxon>Pseudomonadati</taxon>
        <taxon>Planctomycetota</taxon>
        <taxon>Planctomycetia</taxon>
        <taxon>Pirellulales</taxon>
        <taxon>Lacipirellulaceae</taxon>
        <taxon>Aeoliella</taxon>
    </lineage>
</organism>
<name>A0A518AUE9_9BACT</name>
<sequence length="90" mass="9940">MATKAPVLTIRCDRDFRERLRLRAERVGVSVQKMTHSVLNDLLEGRLCIVNPLGEVIRFDAEGRKPRKVATLTDSGVGQGVATPPISCPR</sequence>
<keyword evidence="2" id="KW-1185">Reference proteome</keyword>
<evidence type="ECO:0000313" key="1">
    <source>
        <dbReference type="EMBL" id="QDU58325.1"/>
    </source>
</evidence>
<protein>
    <submittedName>
        <fullName evidence="1">Uncharacterized protein</fullName>
    </submittedName>
</protein>
<evidence type="ECO:0000313" key="2">
    <source>
        <dbReference type="Proteomes" id="UP000315750"/>
    </source>
</evidence>
<dbReference type="KEGG" id="amuc:Pan181_45590"/>
<accession>A0A518AUE9</accession>